<evidence type="ECO:0000313" key="1">
    <source>
        <dbReference type="EMBL" id="VXC41513.1"/>
    </source>
</evidence>
<dbReference type="Proteomes" id="UP000433737">
    <property type="component" value="Unassembled WGS sequence"/>
</dbReference>
<accession>A0AAX3JAQ0</accession>
<dbReference type="EMBL" id="CABWMH010000034">
    <property type="protein sequence ID" value="VXC41513.1"/>
    <property type="molecule type" value="Genomic_DNA"/>
</dbReference>
<name>A0AAX3JAQ0_9GAMM</name>
<reference evidence="1 2" key="1">
    <citation type="submission" date="2019-10" db="EMBL/GenBank/DDBJ databases">
        <authorList>
            <person name="Karimi E."/>
        </authorList>
    </citation>
    <scope>NUCLEOTIDE SEQUENCE [LARGE SCALE GENOMIC DNA]</scope>
    <source>
        <strain evidence="1">Pantoea sp. 111</strain>
    </source>
</reference>
<dbReference type="AlphaFoldDB" id="A0AAX3JAQ0"/>
<proteinExistence type="predicted"/>
<comment type="caution">
    <text evidence="1">The sequence shown here is derived from an EMBL/GenBank/DDBJ whole genome shotgun (WGS) entry which is preliminary data.</text>
</comment>
<protein>
    <recommendedName>
        <fullName evidence="3">Ribbon-helix-helix protein CopG domain-containing protein</fullName>
    </recommendedName>
</protein>
<evidence type="ECO:0000313" key="2">
    <source>
        <dbReference type="Proteomes" id="UP000433737"/>
    </source>
</evidence>
<organism evidence="1 2">
    <name type="scientific">Pantoea brenneri</name>
    <dbReference type="NCBI Taxonomy" id="472694"/>
    <lineage>
        <taxon>Bacteria</taxon>
        <taxon>Pseudomonadati</taxon>
        <taxon>Pseudomonadota</taxon>
        <taxon>Gammaproteobacteria</taxon>
        <taxon>Enterobacterales</taxon>
        <taxon>Erwiniaceae</taxon>
        <taxon>Pantoea</taxon>
    </lineage>
</organism>
<gene>
    <name evidence="1" type="ORF">PANT111_40193</name>
</gene>
<sequence>MVQEKKHESKSKAKPVSISFAESNLSAIDNCIRDEMNKSGTRVNRSDIVRAAITKFENLDTGERSELIKNAKIQ</sequence>
<evidence type="ECO:0008006" key="3">
    <source>
        <dbReference type="Google" id="ProtNLM"/>
    </source>
</evidence>